<keyword evidence="2" id="KW-1185">Reference proteome</keyword>
<dbReference type="Proteomes" id="UP000886501">
    <property type="component" value="Unassembled WGS sequence"/>
</dbReference>
<organism evidence="1 2">
    <name type="scientific">Thelephora ganbajun</name>
    <name type="common">Ganba fungus</name>
    <dbReference type="NCBI Taxonomy" id="370292"/>
    <lineage>
        <taxon>Eukaryota</taxon>
        <taxon>Fungi</taxon>
        <taxon>Dikarya</taxon>
        <taxon>Basidiomycota</taxon>
        <taxon>Agaricomycotina</taxon>
        <taxon>Agaricomycetes</taxon>
        <taxon>Thelephorales</taxon>
        <taxon>Thelephoraceae</taxon>
        <taxon>Thelephora</taxon>
    </lineage>
</organism>
<name>A0ACB6ZKY0_THEGA</name>
<comment type="caution">
    <text evidence="1">The sequence shown here is derived from an EMBL/GenBank/DDBJ whole genome shotgun (WGS) entry which is preliminary data.</text>
</comment>
<evidence type="ECO:0000313" key="1">
    <source>
        <dbReference type="EMBL" id="KAF9650239.1"/>
    </source>
</evidence>
<sequence>MMPPSKSCIPCRARKVKCDTGSPICGPCRRSRANLECSYDPTGPGPHPLPLRRAVRKSDAMALDLHVPPVHAPGYMPTVSMKTHLLTHQEKPPHHPLVPLSPQKLRTKYLVHQSRPAIQPIPENSARL</sequence>
<evidence type="ECO:0000313" key="2">
    <source>
        <dbReference type="Proteomes" id="UP000886501"/>
    </source>
</evidence>
<dbReference type="EMBL" id="MU117987">
    <property type="protein sequence ID" value="KAF9650239.1"/>
    <property type="molecule type" value="Genomic_DNA"/>
</dbReference>
<protein>
    <submittedName>
        <fullName evidence="1">Uncharacterized protein</fullName>
    </submittedName>
</protein>
<accession>A0ACB6ZKY0</accession>
<gene>
    <name evidence="1" type="ORF">BDM02DRAFT_1494732</name>
</gene>
<reference evidence="1" key="2">
    <citation type="journal article" date="2020" name="Nat. Commun.">
        <title>Large-scale genome sequencing of mycorrhizal fungi provides insights into the early evolution of symbiotic traits.</title>
        <authorList>
            <person name="Miyauchi S."/>
            <person name="Kiss E."/>
            <person name="Kuo A."/>
            <person name="Drula E."/>
            <person name="Kohler A."/>
            <person name="Sanchez-Garcia M."/>
            <person name="Morin E."/>
            <person name="Andreopoulos B."/>
            <person name="Barry K.W."/>
            <person name="Bonito G."/>
            <person name="Buee M."/>
            <person name="Carver A."/>
            <person name="Chen C."/>
            <person name="Cichocki N."/>
            <person name="Clum A."/>
            <person name="Culley D."/>
            <person name="Crous P.W."/>
            <person name="Fauchery L."/>
            <person name="Girlanda M."/>
            <person name="Hayes R.D."/>
            <person name="Keri Z."/>
            <person name="LaButti K."/>
            <person name="Lipzen A."/>
            <person name="Lombard V."/>
            <person name="Magnuson J."/>
            <person name="Maillard F."/>
            <person name="Murat C."/>
            <person name="Nolan M."/>
            <person name="Ohm R.A."/>
            <person name="Pangilinan J."/>
            <person name="Pereira M.F."/>
            <person name="Perotto S."/>
            <person name="Peter M."/>
            <person name="Pfister S."/>
            <person name="Riley R."/>
            <person name="Sitrit Y."/>
            <person name="Stielow J.B."/>
            <person name="Szollosi G."/>
            <person name="Zifcakova L."/>
            <person name="Stursova M."/>
            <person name="Spatafora J.W."/>
            <person name="Tedersoo L."/>
            <person name="Vaario L.M."/>
            <person name="Yamada A."/>
            <person name="Yan M."/>
            <person name="Wang P."/>
            <person name="Xu J."/>
            <person name="Bruns T."/>
            <person name="Baldrian P."/>
            <person name="Vilgalys R."/>
            <person name="Dunand C."/>
            <person name="Henrissat B."/>
            <person name="Grigoriev I.V."/>
            <person name="Hibbett D."/>
            <person name="Nagy L.G."/>
            <person name="Martin F.M."/>
        </authorList>
    </citation>
    <scope>NUCLEOTIDE SEQUENCE</scope>
    <source>
        <strain evidence="1">P2</strain>
    </source>
</reference>
<reference evidence="1" key="1">
    <citation type="submission" date="2019-10" db="EMBL/GenBank/DDBJ databases">
        <authorList>
            <consortium name="DOE Joint Genome Institute"/>
            <person name="Kuo A."/>
            <person name="Miyauchi S."/>
            <person name="Kiss E."/>
            <person name="Drula E."/>
            <person name="Kohler A."/>
            <person name="Sanchez-Garcia M."/>
            <person name="Andreopoulos B."/>
            <person name="Barry K.W."/>
            <person name="Bonito G."/>
            <person name="Buee M."/>
            <person name="Carver A."/>
            <person name="Chen C."/>
            <person name="Cichocki N."/>
            <person name="Clum A."/>
            <person name="Culley D."/>
            <person name="Crous P.W."/>
            <person name="Fauchery L."/>
            <person name="Girlanda M."/>
            <person name="Hayes R."/>
            <person name="Keri Z."/>
            <person name="Labutti K."/>
            <person name="Lipzen A."/>
            <person name="Lombard V."/>
            <person name="Magnuson J."/>
            <person name="Maillard F."/>
            <person name="Morin E."/>
            <person name="Murat C."/>
            <person name="Nolan M."/>
            <person name="Ohm R."/>
            <person name="Pangilinan J."/>
            <person name="Pereira M."/>
            <person name="Perotto S."/>
            <person name="Peter M."/>
            <person name="Riley R."/>
            <person name="Sitrit Y."/>
            <person name="Stielow B."/>
            <person name="Szollosi G."/>
            <person name="Zifcakova L."/>
            <person name="Stursova M."/>
            <person name="Spatafora J.W."/>
            <person name="Tedersoo L."/>
            <person name="Vaario L.-M."/>
            <person name="Yamada A."/>
            <person name="Yan M."/>
            <person name="Wang P."/>
            <person name="Xu J."/>
            <person name="Bruns T."/>
            <person name="Baldrian P."/>
            <person name="Vilgalys R."/>
            <person name="Henrissat B."/>
            <person name="Grigoriev I.V."/>
            <person name="Hibbett D."/>
            <person name="Nagy L.G."/>
            <person name="Martin F.M."/>
        </authorList>
    </citation>
    <scope>NUCLEOTIDE SEQUENCE</scope>
    <source>
        <strain evidence="1">P2</strain>
    </source>
</reference>
<proteinExistence type="predicted"/>